<feature type="transmembrane region" description="Helical" evidence="8">
    <location>
        <begin position="427"/>
        <end position="446"/>
    </location>
</feature>
<comment type="subcellular location">
    <subcellularLocation>
        <location evidence="1">Membrane</location>
        <topology evidence="1">Multi-pass membrane protein</topology>
    </subcellularLocation>
</comment>
<dbReference type="FunFam" id="1.20.1740.10:FF:000026">
    <property type="entry name" value="Amino-acid permease BAT1"/>
    <property type="match status" value="1"/>
</dbReference>
<dbReference type="Gene3D" id="1.20.1740.10">
    <property type="entry name" value="Amino acid/polyamine transporter I"/>
    <property type="match status" value="1"/>
</dbReference>
<organism evidence="9 10">
    <name type="scientific">Papaver somniferum</name>
    <name type="common">Opium poppy</name>
    <dbReference type="NCBI Taxonomy" id="3469"/>
    <lineage>
        <taxon>Eukaryota</taxon>
        <taxon>Viridiplantae</taxon>
        <taxon>Streptophyta</taxon>
        <taxon>Embryophyta</taxon>
        <taxon>Tracheophyta</taxon>
        <taxon>Spermatophyta</taxon>
        <taxon>Magnoliopsida</taxon>
        <taxon>Ranunculales</taxon>
        <taxon>Papaveraceae</taxon>
        <taxon>Papaveroideae</taxon>
        <taxon>Papaver</taxon>
    </lineage>
</organism>
<feature type="transmembrane region" description="Helical" evidence="8">
    <location>
        <begin position="399"/>
        <end position="421"/>
    </location>
</feature>
<dbReference type="PIRSF" id="PIRSF006060">
    <property type="entry name" value="AA_transporter"/>
    <property type="match status" value="1"/>
</dbReference>
<keyword evidence="6 8" id="KW-0472">Membrane</keyword>
<comment type="similarity">
    <text evidence="7">Belongs to the amino acid-polyamine-organocation (APC) superfamily. Amino acid/choline transporter (ACT) (TC 2.A.3.4) family.</text>
</comment>
<dbReference type="GO" id="GO:0016020">
    <property type="term" value="C:membrane"/>
    <property type="evidence" value="ECO:0007669"/>
    <property type="project" value="UniProtKB-SubCell"/>
</dbReference>
<dbReference type="GO" id="GO:0015185">
    <property type="term" value="F:gamma-aminobutyric acid transmembrane transporter activity"/>
    <property type="evidence" value="ECO:0007669"/>
    <property type="project" value="TreeGrafter"/>
</dbReference>
<dbReference type="GO" id="GO:0015180">
    <property type="term" value="F:L-alanine transmembrane transporter activity"/>
    <property type="evidence" value="ECO:0007669"/>
    <property type="project" value="TreeGrafter"/>
</dbReference>
<evidence type="ECO:0000256" key="2">
    <source>
        <dbReference type="ARBA" id="ARBA00022448"/>
    </source>
</evidence>
<dbReference type="InterPro" id="IPR004840">
    <property type="entry name" value="Amino_acid_permease_CS"/>
</dbReference>
<dbReference type="OrthoDB" id="3257095at2759"/>
<keyword evidence="4" id="KW-0029">Amino-acid transport</keyword>
<keyword evidence="3 8" id="KW-0812">Transmembrane</keyword>
<feature type="transmembrane region" description="Helical" evidence="8">
    <location>
        <begin position="111"/>
        <end position="136"/>
    </location>
</feature>
<evidence type="ECO:0000313" key="10">
    <source>
        <dbReference type="Proteomes" id="UP000316621"/>
    </source>
</evidence>
<feature type="transmembrane region" description="Helical" evidence="8">
    <location>
        <begin position="201"/>
        <end position="221"/>
    </location>
</feature>
<gene>
    <name evidence="9" type="ORF">C5167_023140</name>
</gene>
<proteinExistence type="inferred from homology"/>
<feature type="transmembrane region" description="Helical" evidence="8">
    <location>
        <begin position="175"/>
        <end position="195"/>
    </location>
</feature>
<feature type="transmembrane region" description="Helical" evidence="8">
    <location>
        <begin position="288"/>
        <end position="310"/>
    </location>
</feature>
<dbReference type="Gramene" id="RZC61388">
    <property type="protein sequence ID" value="RZC61388"/>
    <property type="gene ID" value="C5167_023140"/>
</dbReference>
<evidence type="ECO:0000256" key="1">
    <source>
        <dbReference type="ARBA" id="ARBA00004141"/>
    </source>
</evidence>
<evidence type="ECO:0000256" key="3">
    <source>
        <dbReference type="ARBA" id="ARBA00022692"/>
    </source>
</evidence>
<evidence type="ECO:0000256" key="8">
    <source>
        <dbReference type="SAM" id="Phobius"/>
    </source>
</evidence>
<dbReference type="EMBL" id="CM010719">
    <property type="protein sequence ID" value="RZC61388.1"/>
    <property type="molecule type" value="Genomic_DNA"/>
</dbReference>
<evidence type="ECO:0000256" key="5">
    <source>
        <dbReference type="ARBA" id="ARBA00022989"/>
    </source>
</evidence>
<feature type="transmembrane region" description="Helical" evidence="8">
    <location>
        <begin position="81"/>
        <end position="99"/>
    </location>
</feature>
<feature type="transmembrane region" description="Helical" evidence="8">
    <location>
        <begin position="467"/>
        <end position="489"/>
    </location>
</feature>
<feature type="transmembrane region" description="Helical" evidence="8">
    <location>
        <begin position="148"/>
        <end position="163"/>
    </location>
</feature>
<reference evidence="9 10" key="1">
    <citation type="journal article" date="2018" name="Science">
        <title>The opium poppy genome and morphinan production.</title>
        <authorList>
            <person name="Guo L."/>
            <person name="Winzer T."/>
            <person name="Yang X."/>
            <person name="Li Y."/>
            <person name="Ning Z."/>
            <person name="He Z."/>
            <person name="Teodor R."/>
            <person name="Lu Y."/>
            <person name="Bowser T.A."/>
            <person name="Graham I.A."/>
            <person name="Ye K."/>
        </authorList>
    </citation>
    <scope>NUCLEOTIDE SEQUENCE [LARGE SCALE GENOMIC DNA]</scope>
    <source>
        <strain evidence="10">cv. HN1</strain>
        <tissue evidence="9">Leaves</tissue>
    </source>
</reference>
<keyword evidence="2" id="KW-0813">Transport</keyword>
<feature type="transmembrane region" description="Helical" evidence="8">
    <location>
        <begin position="340"/>
        <end position="361"/>
    </location>
</feature>
<feature type="transmembrane region" description="Helical" evidence="8">
    <location>
        <begin position="495"/>
        <end position="513"/>
    </location>
</feature>
<name>A0A4Y7JNL6_PAPSO</name>
<dbReference type="Pfam" id="PF13520">
    <property type="entry name" value="AA_permease_2"/>
    <property type="match status" value="1"/>
</dbReference>
<evidence type="ECO:0000256" key="7">
    <source>
        <dbReference type="ARBA" id="ARBA00061200"/>
    </source>
</evidence>
<dbReference type="PANTHER" id="PTHR45649:SF30">
    <property type="entry name" value="AMINO-ACID PERMEASE BAT1"/>
    <property type="match status" value="1"/>
</dbReference>
<evidence type="ECO:0000313" key="9">
    <source>
        <dbReference type="EMBL" id="RZC61388.1"/>
    </source>
</evidence>
<dbReference type="InterPro" id="IPR002293">
    <property type="entry name" value="AA/rel_permease1"/>
</dbReference>
<evidence type="ECO:0008006" key="11">
    <source>
        <dbReference type="Google" id="ProtNLM"/>
    </source>
</evidence>
<evidence type="ECO:0000256" key="6">
    <source>
        <dbReference type="ARBA" id="ARBA00023136"/>
    </source>
</evidence>
<dbReference type="PROSITE" id="PS00218">
    <property type="entry name" value="AMINO_ACID_PERMEASE_1"/>
    <property type="match status" value="1"/>
</dbReference>
<evidence type="ECO:0000256" key="4">
    <source>
        <dbReference type="ARBA" id="ARBA00022970"/>
    </source>
</evidence>
<dbReference type="GO" id="GO:0015189">
    <property type="term" value="F:L-lysine transmembrane transporter activity"/>
    <property type="evidence" value="ECO:0007669"/>
    <property type="project" value="TreeGrafter"/>
</dbReference>
<dbReference type="Proteomes" id="UP000316621">
    <property type="component" value="Chromosome 5"/>
</dbReference>
<keyword evidence="5 8" id="KW-1133">Transmembrane helix</keyword>
<sequence length="533" mass="58143">MVLENRDRVFPSEDLVAHDGYHVSIDTGESRLRQLGYKQELNRSLSVISNFAFCFAIISVLQGITTLYSQGLNYGGPISMIYGWLIAGFLTMFVGLSMAEICSSYPTSGGLYYWSAMLAGPQWAPFASWLICWFNMVGQWANTTSVDFSLAQVIQVIILLSTGGKNGGGYLCSKYVLICIYGGILFIHGVINLLPIKLLSVLGKIAAAWNVIGVFVLMILVPTVSTKRASVEFISNHFNTDNGVGIHSKPYIFVLGLLMSNYTPAGYDASVHLVEETKNADRNGPKGIISAIVVSFIVGWGYLLGITFAVTDIPHLLNPDNDAGGYAAAQLFYDAFKSRYGSGVGGIICFGVAGIAVFFCGMGTITNNSRMVYAFSRDSAMPYSSVWHKLNKNEVPVNAVWLSVCISFCMALTSLLSSVAFESMVSIATVGINISYAIPIFYRVTVAHKSFIRGPFNLGCYGTVEGWIAVLWVATITVLFSLPVAYPIARDTFNYTPAAIGGLIVFVVSWWILDARYWFKGPITNIDTTTRTN</sequence>
<dbReference type="PANTHER" id="PTHR45649">
    <property type="entry name" value="AMINO-ACID PERMEASE BAT1"/>
    <property type="match status" value="1"/>
</dbReference>
<dbReference type="AlphaFoldDB" id="A0A4Y7JNL6"/>
<accession>A0A4Y7JNL6</accession>
<protein>
    <recommendedName>
        <fullName evidence="11">Amino acid permease/ SLC12A domain-containing protein</fullName>
    </recommendedName>
</protein>
<keyword evidence="10" id="KW-1185">Reference proteome</keyword>
<feature type="transmembrane region" description="Helical" evidence="8">
    <location>
        <begin position="47"/>
        <end position="69"/>
    </location>
</feature>
<dbReference type="GO" id="GO:0005313">
    <property type="term" value="F:L-glutamate transmembrane transporter activity"/>
    <property type="evidence" value="ECO:0007669"/>
    <property type="project" value="TreeGrafter"/>
</dbReference>